<evidence type="ECO:0000259" key="1">
    <source>
        <dbReference type="Pfam" id="PF00078"/>
    </source>
</evidence>
<dbReference type="InterPro" id="IPR043128">
    <property type="entry name" value="Rev_trsase/Diguanyl_cyclase"/>
</dbReference>
<dbReference type="InterPro" id="IPR053134">
    <property type="entry name" value="RNA-dir_DNA_polymerase"/>
</dbReference>
<evidence type="ECO:0000313" key="2">
    <source>
        <dbReference type="EMBL" id="RDX95250.1"/>
    </source>
</evidence>
<dbReference type="SUPFAM" id="SSF56672">
    <property type="entry name" value="DNA/RNA polymerases"/>
    <property type="match status" value="1"/>
</dbReference>
<dbReference type="PANTHER" id="PTHR24559">
    <property type="entry name" value="TRANSPOSON TY3-I GAG-POL POLYPROTEIN"/>
    <property type="match status" value="1"/>
</dbReference>
<dbReference type="OrthoDB" id="1928766at2759"/>
<name>A0A371GXG0_MUCPR</name>
<dbReference type="InterPro" id="IPR000477">
    <property type="entry name" value="RT_dom"/>
</dbReference>
<proteinExistence type="predicted"/>
<gene>
    <name evidence="2" type="ORF">CR513_22260</name>
</gene>
<dbReference type="PANTHER" id="PTHR24559:SF444">
    <property type="entry name" value="REVERSE TRANSCRIPTASE DOMAIN-CONTAINING PROTEIN"/>
    <property type="match status" value="1"/>
</dbReference>
<dbReference type="EMBL" id="QJKJ01004178">
    <property type="protein sequence ID" value="RDX95250.1"/>
    <property type="molecule type" value="Genomic_DNA"/>
</dbReference>
<evidence type="ECO:0000313" key="3">
    <source>
        <dbReference type="Proteomes" id="UP000257109"/>
    </source>
</evidence>
<dbReference type="InterPro" id="IPR043502">
    <property type="entry name" value="DNA/RNA_pol_sf"/>
</dbReference>
<accession>A0A371GXG0</accession>
<comment type="caution">
    <text evidence="2">The sequence shown here is derived from an EMBL/GenBank/DDBJ whole genome shotgun (WGS) entry which is preliminary data.</text>
</comment>
<sequence>MDAYFGYNQIRMHPQDEEKMTFIIDNKAFCYKRLMERIFKDLIGRNLEVYIDDMVITSTMTGQHYEALAYVFVVLKKHMLKLNLKKCSFEVIINMRSPKSVKEVQQLAGRIKTLACFLSRSTKTTLPIFHYL</sequence>
<keyword evidence="3" id="KW-1185">Reference proteome</keyword>
<dbReference type="AlphaFoldDB" id="A0A371GXG0"/>
<reference evidence="2" key="1">
    <citation type="submission" date="2018-05" db="EMBL/GenBank/DDBJ databases">
        <title>Draft genome of Mucuna pruriens seed.</title>
        <authorList>
            <person name="Nnadi N.E."/>
            <person name="Vos R."/>
            <person name="Hasami M.H."/>
            <person name="Devisetty U.K."/>
            <person name="Aguiy J.C."/>
        </authorList>
    </citation>
    <scope>NUCLEOTIDE SEQUENCE [LARGE SCALE GENOMIC DNA]</scope>
    <source>
        <strain evidence="2">JCA_2017</strain>
    </source>
</reference>
<dbReference type="Pfam" id="PF00078">
    <property type="entry name" value="RVT_1"/>
    <property type="match status" value="1"/>
</dbReference>
<dbReference type="Proteomes" id="UP000257109">
    <property type="component" value="Unassembled WGS sequence"/>
</dbReference>
<organism evidence="2 3">
    <name type="scientific">Mucuna pruriens</name>
    <name type="common">Velvet bean</name>
    <name type="synonym">Dolichos pruriens</name>
    <dbReference type="NCBI Taxonomy" id="157652"/>
    <lineage>
        <taxon>Eukaryota</taxon>
        <taxon>Viridiplantae</taxon>
        <taxon>Streptophyta</taxon>
        <taxon>Embryophyta</taxon>
        <taxon>Tracheophyta</taxon>
        <taxon>Spermatophyta</taxon>
        <taxon>Magnoliopsida</taxon>
        <taxon>eudicotyledons</taxon>
        <taxon>Gunneridae</taxon>
        <taxon>Pentapetalae</taxon>
        <taxon>rosids</taxon>
        <taxon>fabids</taxon>
        <taxon>Fabales</taxon>
        <taxon>Fabaceae</taxon>
        <taxon>Papilionoideae</taxon>
        <taxon>50 kb inversion clade</taxon>
        <taxon>NPAAA clade</taxon>
        <taxon>indigoferoid/millettioid clade</taxon>
        <taxon>Phaseoleae</taxon>
        <taxon>Mucuna</taxon>
    </lineage>
</organism>
<dbReference type="Gene3D" id="3.30.70.270">
    <property type="match status" value="1"/>
</dbReference>
<protein>
    <recommendedName>
        <fullName evidence="1">Reverse transcriptase domain-containing protein</fullName>
    </recommendedName>
</protein>
<feature type="domain" description="Reverse transcriptase" evidence="1">
    <location>
        <begin position="30"/>
        <end position="91"/>
    </location>
</feature>
<feature type="non-terminal residue" evidence="2">
    <location>
        <position position="1"/>
    </location>
</feature>